<dbReference type="EMBL" id="QTSX02005987">
    <property type="protein sequence ID" value="KAJ9056241.1"/>
    <property type="molecule type" value="Genomic_DNA"/>
</dbReference>
<proteinExistence type="predicted"/>
<reference evidence="1" key="1">
    <citation type="submission" date="2022-04" db="EMBL/GenBank/DDBJ databases">
        <title>Genome of the entomopathogenic fungus Entomophthora muscae.</title>
        <authorList>
            <person name="Elya C."/>
            <person name="Lovett B.R."/>
            <person name="Lee E."/>
            <person name="Macias A.M."/>
            <person name="Hajek A.E."/>
            <person name="De Bivort B.L."/>
            <person name="Kasson M.T."/>
            <person name="De Fine Licht H.H."/>
            <person name="Stajich J.E."/>
        </authorList>
    </citation>
    <scope>NUCLEOTIDE SEQUENCE</scope>
    <source>
        <strain evidence="1">Berkeley</strain>
    </source>
</reference>
<accession>A0ACC2S212</accession>
<evidence type="ECO:0000313" key="1">
    <source>
        <dbReference type="EMBL" id="KAJ9056241.1"/>
    </source>
</evidence>
<organism evidence="1 2">
    <name type="scientific">Entomophthora muscae</name>
    <dbReference type="NCBI Taxonomy" id="34485"/>
    <lineage>
        <taxon>Eukaryota</taxon>
        <taxon>Fungi</taxon>
        <taxon>Fungi incertae sedis</taxon>
        <taxon>Zoopagomycota</taxon>
        <taxon>Entomophthoromycotina</taxon>
        <taxon>Entomophthoromycetes</taxon>
        <taxon>Entomophthorales</taxon>
        <taxon>Entomophthoraceae</taxon>
        <taxon>Entomophthora</taxon>
    </lineage>
</organism>
<sequence length="81" mass="8987">MSSVLLRLSLATPSRDYSFQGHKYKSNPKVRIPRCVSVLCLRTQQKGLNYGSQALTPCGPPAADFWAQIRTGFDFGESHEA</sequence>
<gene>
    <name evidence="1" type="ORF">DSO57_1035248</name>
</gene>
<dbReference type="Proteomes" id="UP001165960">
    <property type="component" value="Unassembled WGS sequence"/>
</dbReference>
<keyword evidence="2" id="KW-1185">Reference proteome</keyword>
<name>A0ACC2S212_9FUNG</name>
<evidence type="ECO:0000313" key="2">
    <source>
        <dbReference type="Proteomes" id="UP001165960"/>
    </source>
</evidence>
<protein>
    <submittedName>
        <fullName evidence="1">Uncharacterized protein</fullName>
    </submittedName>
</protein>
<comment type="caution">
    <text evidence="1">The sequence shown here is derived from an EMBL/GenBank/DDBJ whole genome shotgun (WGS) entry which is preliminary data.</text>
</comment>